<sequence>MTLESLIASLVAAAIASAGLWWFRLILPVVRKQPKTTRFGVYALVWLAYFILTILVINRSGA</sequence>
<keyword evidence="1" id="KW-0812">Transmembrane</keyword>
<evidence type="ECO:0000313" key="3">
    <source>
        <dbReference type="Proteomes" id="UP000239504"/>
    </source>
</evidence>
<name>A0A2S7K7E5_9PROT</name>
<gene>
    <name evidence="2" type="ORF">CW354_08960</name>
</gene>
<protein>
    <submittedName>
        <fullName evidence="2">Uncharacterized protein</fullName>
    </submittedName>
</protein>
<organism evidence="2 3">
    <name type="scientific">Hyphococcus luteus</name>
    <dbReference type="NCBI Taxonomy" id="2058213"/>
    <lineage>
        <taxon>Bacteria</taxon>
        <taxon>Pseudomonadati</taxon>
        <taxon>Pseudomonadota</taxon>
        <taxon>Alphaproteobacteria</taxon>
        <taxon>Parvularculales</taxon>
        <taxon>Parvularculaceae</taxon>
        <taxon>Hyphococcus</taxon>
    </lineage>
</organism>
<dbReference type="EMBL" id="PJCH01000005">
    <property type="protein sequence ID" value="PQA88413.1"/>
    <property type="molecule type" value="Genomic_DNA"/>
</dbReference>
<accession>A0A2S7K7E5</accession>
<keyword evidence="1" id="KW-1133">Transmembrane helix</keyword>
<feature type="transmembrane region" description="Helical" evidence="1">
    <location>
        <begin position="39"/>
        <end position="57"/>
    </location>
</feature>
<keyword evidence="3" id="KW-1185">Reference proteome</keyword>
<dbReference type="AlphaFoldDB" id="A0A2S7K7E5"/>
<feature type="transmembrane region" description="Helical" evidence="1">
    <location>
        <begin position="6"/>
        <end position="27"/>
    </location>
</feature>
<evidence type="ECO:0000256" key="1">
    <source>
        <dbReference type="SAM" id="Phobius"/>
    </source>
</evidence>
<keyword evidence="1" id="KW-0472">Membrane</keyword>
<dbReference type="RefSeq" id="WP_104829657.1">
    <property type="nucleotide sequence ID" value="NZ_PJCH01000005.1"/>
</dbReference>
<comment type="caution">
    <text evidence="2">The sequence shown here is derived from an EMBL/GenBank/DDBJ whole genome shotgun (WGS) entry which is preliminary data.</text>
</comment>
<proteinExistence type="predicted"/>
<dbReference type="Proteomes" id="UP000239504">
    <property type="component" value="Unassembled WGS sequence"/>
</dbReference>
<evidence type="ECO:0000313" key="2">
    <source>
        <dbReference type="EMBL" id="PQA88413.1"/>
    </source>
</evidence>
<reference evidence="2 3" key="1">
    <citation type="submission" date="2017-12" db="EMBL/GenBank/DDBJ databases">
        <authorList>
            <person name="Hurst M.R.H."/>
        </authorList>
    </citation>
    <scope>NUCLEOTIDE SEQUENCE [LARGE SCALE GENOMIC DNA]</scope>
    <source>
        <strain evidence="2 3">SY-3-19</strain>
    </source>
</reference>
<dbReference type="OrthoDB" id="9974619at2"/>